<dbReference type="PANTHER" id="PTHR47964:SF1">
    <property type="entry name" value="ATP-DEPENDENT DNA HELICASE HOMOLOG RECG, CHLOROPLASTIC"/>
    <property type="match status" value="1"/>
</dbReference>
<evidence type="ECO:0000256" key="4">
    <source>
        <dbReference type="ARBA" id="ARBA00022806"/>
    </source>
</evidence>
<dbReference type="GO" id="GO:0006281">
    <property type="term" value="P:DNA repair"/>
    <property type="evidence" value="ECO:0007669"/>
    <property type="project" value="UniProtKB-KW"/>
</dbReference>
<feature type="domain" description="Helicase ATP-binding" evidence="9">
    <location>
        <begin position="287"/>
        <end position="462"/>
    </location>
</feature>
<dbReference type="SUPFAM" id="SSF52540">
    <property type="entry name" value="P-loop containing nucleoside triphosphate hydrolases"/>
    <property type="match status" value="2"/>
</dbReference>
<dbReference type="InterPro" id="IPR047112">
    <property type="entry name" value="RecG/Mfd"/>
</dbReference>
<keyword evidence="7" id="KW-0234">DNA repair</keyword>
<dbReference type="SMART" id="SM00487">
    <property type="entry name" value="DEXDc"/>
    <property type="match status" value="1"/>
</dbReference>
<dbReference type="InterPro" id="IPR027417">
    <property type="entry name" value="P-loop_NTPase"/>
</dbReference>
<keyword evidence="5" id="KW-0067">ATP-binding</keyword>
<dbReference type="STRING" id="1249481.D641_0114000"/>
<sequence>MSSRRKLPPLTPQLAEILAGKEATAMKQLGLLDLDTMLRQAPRRYVTPAPLEQLRNVHVGMEVSAEVRVVSVKERRMRSRHGTILEARVTDETDDIPLTFFLYNPGQVAWHRRSLVPGKLLMVWGTVGWDKMGDRPQITHPQYEEFEDTDAGRIRARRPRPVYPLRKNIALATVRSAMKKALDHVEKLEQPVPRDLLDRRGIDRLPEAMRLLHQPLTWEDVDRGKRHLVYEEAFVLQTIFAQRRVADARTPAPALRAEGPLQPAFDQRLPFELTEGQQYVGQEIIERLERDHPTSVLLQGDVGSGKTVIALRAMLRAVDSGHQAALLAPTEVLAEQHHRTITELLGDLSRAGQLDGHADATRVRLLTGSQRTAERRRTLLDVTSGEAGIVIGTHALLTESVEFASLGLVVIDEQHRFGVDHRRQLRTKGPGGASPHMVVMTATPIPRTAALATMGDLDVVTLRDRPGMRAGVESFVVHEDLPKWEQRMWQRAGEEVAAGRQVFVVCARIDETGTGGVDTAEGTTPDPGPGDEAGADGGDTAGAGGAGPEGVLFDPDVGPEEAQLPARGVTETARRLASRPELAGARIAVLHGRLSSEEKQAVMARVVAGEVDVLVATTVIEVGVDVPNASVMIVLDAERFGVSQLHQLRGRVGRGTHPGIAFLDTRAVPGSDTSQRLEQIAGAADGFALAELDLQHRGAGDLVGDEQSGLGRTLRYLDVLRDVDAIEQARKDARTVVDVDPDLLTHPDLVAAIERRLQDADPDVERS</sequence>
<feature type="domain" description="Helicase C-terminal" evidence="10">
    <location>
        <begin position="539"/>
        <end position="700"/>
    </location>
</feature>
<dbReference type="InterPro" id="IPR011545">
    <property type="entry name" value="DEAD/DEAH_box_helicase_dom"/>
</dbReference>
<protein>
    <submittedName>
        <fullName evidence="11">Recombinase RecG</fullName>
    </submittedName>
</protein>
<dbReference type="SMART" id="SM00490">
    <property type="entry name" value="HELICc"/>
    <property type="match status" value="1"/>
</dbReference>
<feature type="region of interest" description="Disordered" evidence="8">
    <location>
        <begin position="513"/>
        <end position="550"/>
    </location>
</feature>
<dbReference type="OrthoDB" id="9804325at2"/>
<dbReference type="Gene3D" id="3.40.50.300">
    <property type="entry name" value="P-loop containing nucleotide triphosphate hydrolases"/>
    <property type="match status" value="2"/>
</dbReference>
<evidence type="ECO:0000256" key="6">
    <source>
        <dbReference type="ARBA" id="ARBA00023125"/>
    </source>
</evidence>
<accession>A0A022KTN5</accession>
<evidence type="ECO:0000259" key="10">
    <source>
        <dbReference type="PROSITE" id="PS51194"/>
    </source>
</evidence>
<dbReference type="Pfam" id="PF00271">
    <property type="entry name" value="Helicase_C"/>
    <property type="match status" value="1"/>
</dbReference>
<dbReference type="Proteomes" id="UP000019754">
    <property type="component" value="Unassembled WGS sequence"/>
</dbReference>
<dbReference type="EMBL" id="AORC01000021">
    <property type="protein sequence ID" value="EYT47901.1"/>
    <property type="molecule type" value="Genomic_DNA"/>
</dbReference>
<dbReference type="SUPFAM" id="SSF50249">
    <property type="entry name" value="Nucleic acid-binding proteins"/>
    <property type="match status" value="1"/>
</dbReference>
<organism evidence="11 12">
    <name type="scientific">Brachybacterium muris UCD-AY4</name>
    <dbReference type="NCBI Taxonomy" id="1249481"/>
    <lineage>
        <taxon>Bacteria</taxon>
        <taxon>Bacillati</taxon>
        <taxon>Actinomycetota</taxon>
        <taxon>Actinomycetes</taxon>
        <taxon>Micrococcales</taxon>
        <taxon>Dermabacteraceae</taxon>
        <taxon>Brachybacterium</taxon>
    </lineage>
</organism>
<dbReference type="Gene3D" id="2.40.50.140">
    <property type="entry name" value="Nucleic acid-binding proteins"/>
    <property type="match status" value="1"/>
</dbReference>
<dbReference type="RefSeq" id="WP_017824129.1">
    <property type="nucleotide sequence ID" value="NZ_AORC01000021.1"/>
</dbReference>
<evidence type="ECO:0000256" key="2">
    <source>
        <dbReference type="ARBA" id="ARBA00022763"/>
    </source>
</evidence>
<reference evidence="11 12" key="1">
    <citation type="journal article" date="2013" name="Genome Announc.">
        <title>Draft genome sequence of an Actinobacterium, Brachybacterium muris strain UCD-AY4.</title>
        <authorList>
            <person name="Lo J.R."/>
            <person name="Lang J.M."/>
            <person name="Darling A.E."/>
            <person name="Eisen J.A."/>
            <person name="Coil D.A."/>
        </authorList>
    </citation>
    <scope>NUCLEOTIDE SEQUENCE [LARGE SCALE GENOMIC DNA]</scope>
    <source>
        <strain evidence="11 12">UCD-AY4</strain>
    </source>
</reference>
<dbReference type="InterPro" id="IPR012340">
    <property type="entry name" value="NA-bd_OB-fold"/>
</dbReference>
<gene>
    <name evidence="11" type="ORF">D641_0114000</name>
</gene>
<dbReference type="PROSITE" id="PS51194">
    <property type="entry name" value="HELICASE_CTER"/>
    <property type="match status" value="1"/>
</dbReference>
<dbReference type="Pfam" id="PF19833">
    <property type="entry name" value="RecG_dom3_C"/>
    <property type="match status" value="1"/>
</dbReference>
<dbReference type="GO" id="GO:0005524">
    <property type="term" value="F:ATP binding"/>
    <property type="evidence" value="ECO:0007669"/>
    <property type="project" value="UniProtKB-KW"/>
</dbReference>
<dbReference type="GO" id="GO:0003677">
    <property type="term" value="F:DNA binding"/>
    <property type="evidence" value="ECO:0007669"/>
    <property type="project" value="UniProtKB-KW"/>
</dbReference>
<evidence type="ECO:0000256" key="3">
    <source>
        <dbReference type="ARBA" id="ARBA00022801"/>
    </source>
</evidence>
<proteinExistence type="predicted"/>
<keyword evidence="12" id="KW-1185">Reference proteome</keyword>
<dbReference type="InterPro" id="IPR014001">
    <property type="entry name" value="Helicase_ATP-bd"/>
</dbReference>
<dbReference type="HOGENOM" id="CLU_005122_7_1_11"/>
<dbReference type="CDD" id="cd04488">
    <property type="entry name" value="RecG_wedge_OBF"/>
    <property type="match status" value="1"/>
</dbReference>
<dbReference type="GO" id="GO:0003678">
    <property type="term" value="F:DNA helicase activity"/>
    <property type="evidence" value="ECO:0007669"/>
    <property type="project" value="TreeGrafter"/>
</dbReference>
<evidence type="ECO:0000313" key="11">
    <source>
        <dbReference type="EMBL" id="EYT47901.1"/>
    </source>
</evidence>
<dbReference type="PANTHER" id="PTHR47964">
    <property type="entry name" value="ATP-DEPENDENT DNA HELICASE HOMOLOG RECG, CHLOROPLASTIC"/>
    <property type="match status" value="1"/>
</dbReference>
<keyword evidence="4" id="KW-0347">Helicase</keyword>
<keyword evidence="6" id="KW-0238">DNA-binding</keyword>
<keyword evidence="3" id="KW-0378">Hydrolase</keyword>
<evidence type="ECO:0000259" key="9">
    <source>
        <dbReference type="PROSITE" id="PS51192"/>
    </source>
</evidence>
<dbReference type="PROSITE" id="PS51192">
    <property type="entry name" value="HELICASE_ATP_BIND_1"/>
    <property type="match status" value="1"/>
</dbReference>
<evidence type="ECO:0000256" key="8">
    <source>
        <dbReference type="SAM" id="MobiDB-lite"/>
    </source>
</evidence>
<evidence type="ECO:0000256" key="1">
    <source>
        <dbReference type="ARBA" id="ARBA00022741"/>
    </source>
</evidence>
<dbReference type="InterPro" id="IPR004365">
    <property type="entry name" value="NA-bd_OB_tRNA"/>
</dbReference>
<evidence type="ECO:0000256" key="7">
    <source>
        <dbReference type="ARBA" id="ARBA00023204"/>
    </source>
</evidence>
<dbReference type="Pfam" id="PF00270">
    <property type="entry name" value="DEAD"/>
    <property type="match status" value="1"/>
</dbReference>
<dbReference type="InterPro" id="IPR045562">
    <property type="entry name" value="RecG_dom3_C"/>
</dbReference>
<dbReference type="AlphaFoldDB" id="A0A022KTN5"/>
<dbReference type="GO" id="GO:0016787">
    <property type="term" value="F:hydrolase activity"/>
    <property type="evidence" value="ECO:0007669"/>
    <property type="project" value="UniProtKB-KW"/>
</dbReference>
<dbReference type="InterPro" id="IPR001650">
    <property type="entry name" value="Helicase_C-like"/>
</dbReference>
<keyword evidence="1" id="KW-0547">Nucleotide-binding</keyword>
<feature type="compositionally biased region" description="Gly residues" evidence="8">
    <location>
        <begin position="535"/>
        <end position="548"/>
    </location>
</feature>
<comment type="caution">
    <text evidence="11">The sequence shown here is derived from an EMBL/GenBank/DDBJ whole genome shotgun (WGS) entry which is preliminary data.</text>
</comment>
<name>A0A022KTN5_9MICO</name>
<evidence type="ECO:0000256" key="5">
    <source>
        <dbReference type="ARBA" id="ARBA00022840"/>
    </source>
</evidence>
<evidence type="ECO:0000313" key="12">
    <source>
        <dbReference type="Proteomes" id="UP000019754"/>
    </source>
</evidence>
<keyword evidence="2" id="KW-0227">DNA damage</keyword>
<dbReference type="Pfam" id="PF01336">
    <property type="entry name" value="tRNA_anti-codon"/>
    <property type="match status" value="1"/>
</dbReference>